<dbReference type="AlphaFoldDB" id="A0A1G8AFY1"/>
<reference evidence="2 3" key="1">
    <citation type="submission" date="2016-10" db="EMBL/GenBank/DDBJ databases">
        <authorList>
            <person name="de Groot N.N."/>
        </authorList>
    </citation>
    <scope>NUCLEOTIDE SEQUENCE [LARGE SCALE GENOMIC DNA]</scope>
    <source>
        <strain evidence="2 3">CPCC 201354</strain>
    </source>
</reference>
<dbReference type="Proteomes" id="UP000198923">
    <property type="component" value="Unassembled WGS sequence"/>
</dbReference>
<feature type="transmembrane region" description="Helical" evidence="1">
    <location>
        <begin position="176"/>
        <end position="202"/>
    </location>
</feature>
<feature type="transmembrane region" description="Helical" evidence="1">
    <location>
        <begin position="410"/>
        <end position="429"/>
    </location>
</feature>
<feature type="transmembrane region" description="Helical" evidence="1">
    <location>
        <begin position="208"/>
        <end position="228"/>
    </location>
</feature>
<dbReference type="STRING" id="504805.SAMN05421505_112145"/>
<dbReference type="RefSeq" id="WP_176955462.1">
    <property type="nucleotide sequence ID" value="NZ_FNCN01000012.1"/>
</dbReference>
<feature type="transmembrane region" description="Helical" evidence="1">
    <location>
        <begin position="145"/>
        <end position="164"/>
    </location>
</feature>
<organism evidence="2 3">
    <name type="scientific">Sinosporangium album</name>
    <dbReference type="NCBI Taxonomy" id="504805"/>
    <lineage>
        <taxon>Bacteria</taxon>
        <taxon>Bacillati</taxon>
        <taxon>Actinomycetota</taxon>
        <taxon>Actinomycetes</taxon>
        <taxon>Streptosporangiales</taxon>
        <taxon>Streptosporangiaceae</taxon>
        <taxon>Sinosporangium</taxon>
    </lineage>
</organism>
<keyword evidence="1" id="KW-0472">Membrane</keyword>
<evidence type="ECO:0000313" key="2">
    <source>
        <dbReference type="EMBL" id="SDH19925.1"/>
    </source>
</evidence>
<keyword evidence="1" id="KW-1133">Transmembrane helix</keyword>
<keyword evidence="3" id="KW-1185">Reference proteome</keyword>
<keyword evidence="1" id="KW-0812">Transmembrane</keyword>
<name>A0A1G8AFY1_9ACTN</name>
<feature type="transmembrane region" description="Helical" evidence="1">
    <location>
        <begin position="463"/>
        <end position="483"/>
    </location>
</feature>
<dbReference type="EMBL" id="FNCN01000012">
    <property type="protein sequence ID" value="SDH19925.1"/>
    <property type="molecule type" value="Genomic_DNA"/>
</dbReference>
<proteinExistence type="predicted"/>
<protein>
    <recommendedName>
        <fullName evidence="4">Dolichyl-phosphate-mannose-protein mannosyltransferase</fullName>
    </recommendedName>
</protein>
<evidence type="ECO:0000313" key="3">
    <source>
        <dbReference type="Proteomes" id="UP000198923"/>
    </source>
</evidence>
<feature type="transmembrane region" description="Helical" evidence="1">
    <location>
        <begin position="89"/>
        <end position="113"/>
    </location>
</feature>
<sequence length="516" mass="57794">MVGVAELPRLDVAEPAKGARFRSWLVRHRVFVAAMVVGSALRLITMLGFGPALWFNDSYEYVSVALHPERPHPIRPNGYGFLLLILEPFHSFTLIVFLQHVMGLATAVLVYALLVKRFDLPGWGATLAAAPVLFDAYQIQLEQLVMSDTMFTLLVVGVVTLALWKRRMSWKVGVVVGLMLALTALTRSIGLPILALVVAYLLLKRAGWRPVVAVLTATAIPVVAYMMWFNSAYGKFAMTNSDGLILYMRTSVFADCKKMELEPDTIPLCVQEPAAQRKPYSQWYLWGYGWGEVLHRFGPGKFRELNNEAGNKFAREAIMSQPLDYLGVVARDFMRSFHWGRPVFPDPNTFNLYEFPAPDAQDRVRVVPLKNWPTYKGWADTDAFAYEQGPPATRVTKPWADIMRFYQDVFYLRGIMLGAILLIGLYGVAARWRGLGGPVLLPWLAAVGLLLAPAATAEFDYRYLLPAIPLACIAAAVTLRHGGRMPWPLRLWRTRAAKHAKSVKGPRENRQAAKSA</sequence>
<feature type="transmembrane region" description="Helical" evidence="1">
    <location>
        <begin position="30"/>
        <end position="54"/>
    </location>
</feature>
<evidence type="ECO:0000256" key="1">
    <source>
        <dbReference type="SAM" id="Phobius"/>
    </source>
</evidence>
<gene>
    <name evidence="2" type="ORF">SAMN05421505_112145</name>
</gene>
<feature type="transmembrane region" description="Helical" evidence="1">
    <location>
        <begin position="435"/>
        <end position="456"/>
    </location>
</feature>
<evidence type="ECO:0008006" key="4">
    <source>
        <dbReference type="Google" id="ProtNLM"/>
    </source>
</evidence>
<accession>A0A1G8AFY1</accession>